<dbReference type="Pfam" id="PF00027">
    <property type="entry name" value="cNMP_binding"/>
    <property type="match status" value="1"/>
</dbReference>
<dbReference type="InterPro" id="IPR018490">
    <property type="entry name" value="cNMP-bd_dom_sf"/>
</dbReference>
<dbReference type="EMBL" id="JAKNFS010000001">
    <property type="protein sequence ID" value="MCG4763974.1"/>
    <property type="molecule type" value="Genomic_DNA"/>
</dbReference>
<reference evidence="3" key="2">
    <citation type="submission" date="2022-01" db="EMBL/GenBank/DDBJ databases">
        <title>Collection of gut derived symbiotic bacterial strains cultured from healthy donors.</title>
        <authorList>
            <person name="Lin H."/>
            <person name="Kohout C."/>
            <person name="Waligurski E."/>
            <person name="Pamer E.G."/>
        </authorList>
    </citation>
    <scope>NUCLEOTIDE SEQUENCE</scope>
    <source>
        <strain evidence="3">DFI.5.49</strain>
    </source>
</reference>
<dbReference type="EMBL" id="CYYV01000013">
    <property type="protein sequence ID" value="CUO70206.1"/>
    <property type="molecule type" value="Genomic_DNA"/>
</dbReference>
<dbReference type="RefSeq" id="WP_055228295.1">
    <property type="nucleotide sequence ID" value="NZ_CAXSRP010000002.1"/>
</dbReference>
<reference evidence="2 4" key="1">
    <citation type="submission" date="2015-09" db="EMBL/GenBank/DDBJ databases">
        <authorList>
            <consortium name="Pathogen Informatics"/>
        </authorList>
    </citation>
    <scope>NUCLEOTIDE SEQUENCE [LARGE SCALE GENOMIC DNA]</scope>
    <source>
        <strain evidence="2 4">2789STDY5608849</strain>
    </source>
</reference>
<feature type="domain" description="Cyclic nucleotide-binding" evidence="1">
    <location>
        <begin position="11"/>
        <end position="129"/>
    </location>
</feature>
<sequence length="199" mass="22819">MENENIEKQEFFKTYLGIKNKNVLSSLEQMAYVWKVKDKEVIIREGEPLPCVPFLISGIVKGYCESKGDGKEHVSCFGYLKGDIVVGISNLSVNVKSLLTIESISSCTMLCVPIPELLKLIEQSPEMMRLYNRALSLAYKKLIEHEDIVANHRAKERYQYFVDTYRDLVDVVSKKDIASYLHLSPESLSRVLKSYKEEK</sequence>
<dbReference type="PROSITE" id="PS50042">
    <property type="entry name" value="CNMP_BINDING_3"/>
    <property type="match status" value="1"/>
</dbReference>
<dbReference type="AlphaFoldDB" id="A0A174HA74"/>
<dbReference type="SUPFAM" id="SSF51206">
    <property type="entry name" value="cAMP-binding domain-like"/>
    <property type="match status" value="1"/>
</dbReference>
<protein>
    <submittedName>
        <fullName evidence="3">Crp/Fnr family transcriptional regulator</fullName>
    </submittedName>
    <submittedName>
        <fullName evidence="2">Transcriptional activator FtrB</fullName>
    </submittedName>
</protein>
<dbReference type="InterPro" id="IPR000595">
    <property type="entry name" value="cNMP-bd_dom"/>
</dbReference>
<dbReference type="Proteomes" id="UP000095706">
    <property type="component" value="Unassembled WGS sequence"/>
</dbReference>
<proteinExistence type="predicted"/>
<accession>A0A174HA74</accession>
<evidence type="ECO:0000313" key="4">
    <source>
        <dbReference type="Proteomes" id="UP000095706"/>
    </source>
</evidence>
<evidence type="ECO:0000313" key="3">
    <source>
        <dbReference type="EMBL" id="MCG4763974.1"/>
    </source>
</evidence>
<organism evidence="2 4">
    <name type="scientific">Fusicatenibacter saccharivorans</name>
    <dbReference type="NCBI Taxonomy" id="1150298"/>
    <lineage>
        <taxon>Bacteria</taxon>
        <taxon>Bacillati</taxon>
        <taxon>Bacillota</taxon>
        <taxon>Clostridia</taxon>
        <taxon>Lachnospirales</taxon>
        <taxon>Lachnospiraceae</taxon>
        <taxon>Fusicatenibacter</taxon>
    </lineage>
</organism>
<gene>
    <name evidence="2" type="ORF">ERS852406_02605</name>
    <name evidence="3" type="ORF">L0N21_00340</name>
</gene>
<dbReference type="Proteomes" id="UP001199915">
    <property type="component" value="Unassembled WGS sequence"/>
</dbReference>
<evidence type="ECO:0000313" key="2">
    <source>
        <dbReference type="EMBL" id="CUO70206.1"/>
    </source>
</evidence>
<dbReference type="InterPro" id="IPR014710">
    <property type="entry name" value="RmlC-like_jellyroll"/>
</dbReference>
<dbReference type="Gene3D" id="2.60.120.10">
    <property type="entry name" value="Jelly Rolls"/>
    <property type="match status" value="1"/>
</dbReference>
<evidence type="ECO:0000259" key="1">
    <source>
        <dbReference type="PROSITE" id="PS50042"/>
    </source>
</evidence>
<name>A0A174HA74_9FIRM</name>
<dbReference type="CDD" id="cd00038">
    <property type="entry name" value="CAP_ED"/>
    <property type="match status" value="1"/>
</dbReference>